<evidence type="ECO:0000256" key="1">
    <source>
        <dbReference type="SAM" id="Coils"/>
    </source>
</evidence>
<evidence type="ECO:0000313" key="3">
    <source>
        <dbReference type="Proteomes" id="UP000724874"/>
    </source>
</evidence>
<gene>
    <name evidence="2" type="ORF">CPB84DRAFT_709283</name>
</gene>
<accession>A0A9P5NU54</accession>
<protein>
    <submittedName>
        <fullName evidence="2">Uncharacterized protein</fullName>
    </submittedName>
</protein>
<dbReference type="EMBL" id="JADNYJ010000028">
    <property type="protein sequence ID" value="KAF8903880.1"/>
    <property type="molecule type" value="Genomic_DNA"/>
</dbReference>
<sequence length="119" mass="13716">MPNAIMEAFITHLLRNNDPLSDTTNQEVKELLKTPLGELDEIDEQISNLQAQVKSLEERRNEIQKCVYNYHLLLSPIPDFLTMPSTRYSIIVYPPIAIPLYPRQKLLCFLLIYAADGEL</sequence>
<organism evidence="2 3">
    <name type="scientific">Gymnopilus junonius</name>
    <name type="common">Spectacular rustgill mushroom</name>
    <name type="synonym">Gymnopilus spectabilis subsp. junonius</name>
    <dbReference type="NCBI Taxonomy" id="109634"/>
    <lineage>
        <taxon>Eukaryota</taxon>
        <taxon>Fungi</taxon>
        <taxon>Dikarya</taxon>
        <taxon>Basidiomycota</taxon>
        <taxon>Agaricomycotina</taxon>
        <taxon>Agaricomycetes</taxon>
        <taxon>Agaricomycetidae</taxon>
        <taxon>Agaricales</taxon>
        <taxon>Agaricineae</taxon>
        <taxon>Hymenogastraceae</taxon>
        <taxon>Gymnopilus</taxon>
    </lineage>
</organism>
<feature type="coiled-coil region" evidence="1">
    <location>
        <begin position="39"/>
        <end position="66"/>
    </location>
</feature>
<dbReference type="Proteomes" id="UP000724874">
    <property type="component" value="Unassembled WGS sequence"/>
</dbReference>
<reference evidence="2" key="1">
    <citation type="submission" date="2020-11" db="EMBL/GenBank/DDBJ databases">
        <authorList>
            <consortium name="DOE Joint Genome Institute"/>
            <person name="Ahrendt S."/>
            <person name="Riley R."/>
            <person name="Andreopoulos W."/>
            <person name="LaButti K."/>
            <person name="Pangilinan J."/>
            <person name="Ruiz-duenas F.J."/>
            <person name="Barrasa J.M."/>
            <person name="Sanchez-Garcia M."/>
            <person name="Camarero S."/>
            <person name="Miyauchi S."/>
            <person name="Serrano A."/>
            <person name="Linde D."/>
            <person name="Babiker R."/>
            <person name="Drula E."/>
            <person name="Ayuso-Fernandez I."/>
            <person name="Pacheco R."/>
            <person name="Padilla G."/>
            <person name="Ferreira P."/>
            <person name="Barriuso J."/>
            <person name="Kellner H."/>
            <person name="Castanera R."/>
            <person name="Alfaro M."/>
            <person name="Ramirez L."/>
            <person name="Pisabarro A.G."/>
            <person name="Kuo A."/>
            <person name="Tritt A."/>
            <person name="Lipzen A."/>
            <person name="He G."/>
            <person name="Yan M."/>
            <person name="Ng V."/>
            <person name="Cullen D."/>
            <person name="Martin F."/>
            <person name="Rosso M.-N."/>
            <person name="Henrissat B."/>
            <person name="Hibbett D."/>
            <person name="Martinez A.T."/>
            <person name="Grigoriev I.V."/>
        </authorList>
    </citation>
    <scope>NUCLEOTIDE SEQUENCE</scope>
    <source>
        <strain evidence="2">AH 44721</strain>
    </source>
</reference>
<proteinExistence type="predicted"/>
<dbReference type="AlphaFoldDB" id="A0A9P5NU54"/>
<comment type="caution">
    <text evidence="2">The sequence shown here is derived from an EMBL/GenBank/DDBJ whole genome shotgun (WGS) entry which is preliminary data.</text>
</comment>
<evidence type="ECO:0000313" key="2">
    <source>
        <dbReference type="EMBL" id="KAF8903880.1"/>
    </source>
</evidence>
<keyword evidence="1" id="KW-0175">Coiled coil</keyword>
<name>A0A9P5NU54_GYMJU</name>
<keyword evidence="3" id="KW-1185">Reference proteome</keyword>